<comment type="caution">
    <text evidence="2">The sequence shown here is derived from an EMBL/GenBank/DDBJ whole genome shotgun (WGS) entry which is preliminary data.</text>
</comment>
<gene>
    <name evidence="2" type="ORF">HLI28_06160</name>
</gene>
<keyword evidence="1" id="KW-1133">Transmembrane helix</keyword>
<proteinExistence type="predicted"/>
<dbReference type="Proteomes" id="UP000557204">
    <property type="component" value="Unassembled WGS sequence"/>
</dbReference>
<name>A0A849JUS9_9MICO</name>
<feature type="transmembrane region" description="Helical" evidence="1">
    <location>
        <begin position="21"/>
        <end position="39"/>
    </location>
</feature>
<dbReference type="AlphaFoldDB" id="A0A849JUS9"/>
<evidence type="ECO:0000313" key="2">
    <source>
        <dbReference type="EMBL" id="NNU27126.1"/>
    </source>
</evidence>
<dbReference type="InterPro" id="IPR019546">
    <property type="entry name" value="TAT_signal_bac_arc"/>
</dbReference>
<dbReference type="InterPro" id="IPR006311">
    <property type="entry name" value="TAT_signal"/>
</dbReference>
<keyword evidence="1" id="KW-0472">Membrane</keyword>
<keyword evidence="3" id="KW-1185">Reference proteome</keyword>
<evidence type="ECO:0000313" key="3">
    <source>
        <dbReference type="Proteomes" id="UP000557204"/>
    </source>
</evidence>
<accession>A0A849JUS9</accession>
<keyword evidence="1" id="KW-0812">Transmembrane</keyword>
<evidence type="ECO:0000256" key="1">
    <source>
        <dbReference type="SAM" id="Phobius"/>
    </source>
</evidence>
<dbReference type="EMBL" id="JABFAJ010000011">
    <property type="protein sequence ID" value="NNU27126.1"/>
    <property type="molecule type" value="Genomic_DNA"/>
</dbReference>
<reference evidence="2 3" key="1">
    <citation type="submission" date="2020-05" db="EMBL/GenBank/DDBJ databases">
        <title>Genome sequence of Isoptericola sp. JC619 isolated from Chilika lagoon, India.</title>
        <authorList>
            <person name="Kumar D."/>
            <person name="Appam K."/>
            <person name="Gandham S."/>
            <person name="Uppada J."/>
            <person name="Sasikala C."/>
            <person name="Venkata Ramana C."/>
        </authorList>
    </citation>
    <scope>NUCLEOTIDE SEQUENCE [LARGE SCALE GENOMIC DNA]</scope>
    <source>
        <strain evidence="2 3">JC619</strain>
    </source>
</reference>
<dbReference type="NCBIfam" id="TIGR01409">
    <property type="entry name" value="TAT_signal_seq"/>
    <property type="match status" value="1"/>
</dbReference>
<sequence length="67" mass="6781">MDDRNDAADPSPRADTVTRRQVLVALGIAAAAAVPLTVLDGGPAEMLTAAAAEAPELPPYDAIIGLI</sequence>
<organism evidence="2 3">
    <name type="scientific">Isoptericola sediminis</name>
    <dbReference type="NCBI Taxonomy" id="2733572"/>
    <lineage>
        <taxon>Bacteria</taxon>
        <taxon>Bacillati</taxon>
        <taxon>Actinomycetota</taxon>
        <taxon>Actinomycetes</taxon>
        <taxon>Micrococcales</taxon>
        <taxon>Promicromonosporaceae</taxon>
        <taxon>Isoptericola</taxon>
    </lineage>
</organism>
<dbReference type="RefSeq" id="WP_171246633.1">
    <property type="nucleotide sequence ID" value="NZ_JABFAJ010000011.1"/>
</dbReference>
<dbReference type="PROSITE" id="PS51318">
    <property type="entry name" value="TAT"/>
    <property type="match status" value="1"/>
</dbReference>
<protein>
    <submittedName>
        <fullName evidence="2">Twin-arginine translocation signal domain-containing protein</fullName>
    </submittedName>
</protein>